<reference evidence="1 2" key="1">
    <citation type="submission" date="2021-03" db="EMBL/GenBank/DDBJ databases">
        <title>Genomic Encyclopedia of Type Strains, Phase IV (KMG-IV): sequencing the most valuable type-strain genomes for metagenomic binning, comparative biology and taxonomic classification.</title>
        <authorList>
            <person name="Goeker M."/>
        </authorList>
    </citation>
    <scope>NUCLEOTIDE SEQUENCE [LARGE SCALE GENOMIC DNA]</scope>
    <source>
        <strain evidence="1 2">DSM 26806</strain>
    </source>
</reference>
<evidence type="ECO:0000313" key="1">
    <source>
        <dbReference type="EMBL" id="MBP2002148.1"/>
    </source>
</evidence>
<accession>A0ABS4JKA9</accession>
<keyword evidence="2" id="KW-1185">Reference proteome</keyword>
<dbReference type="EMBL" id="JAGGLD010000006">
    <property type="protein sequence ID" value="MBP2002148.1"/>
    <property type="molecule type" value="Genomic_DNA"/>
</dbReference>
<name>A0ABS4JKA9_9BACL</name>
<organism evidence="1 2">
    <name type="scientific">Paenibacillus shirakamiensis</name>
    <dbReference type="NCBI Taxonomy" id="1265935"/>
    <lineage>
        <taxon>Bacteria</taxon>
        <taxon>Bacillati</taxon>
        <taxon>Bacillota</taxon>
        <taxon>Bacilli</taxon>
        <taxon>Bacillales</taxon>
        <taxon>Paenibacillaceae</taxon>
        <taxon>Paenibacillus</taxon>
    </lineage>
</organism>
<dbReference type="RefSeq" id="WP_209864683.1">
    <property type="nucleotide sequence ID" value="NZ_JAGGLD010000006.1"/>
</dbReference>
<proteinExistence type="predicted"/>
<protein>
    <submittedName>
        <fullName evidence="1">Uncharacterized protein</fullName>
    </submittedName>
</protein>
<evidence type="ECO:0000313" key="2">
    <source>
        <dbReference type="Proteomes" id="UP001519288"/>
    </source>
</evidence>
<gene>
    <name evidence="1" type="ORF">J2Z69_003205</name>
</gene>
<sequence length="134" mass="13866">MATVVDFGKSVLASTSGSIGISILPSPQQTLLCQFGLFVPSSGQAQIQGTLGIQSTQGSPNVQVTLVRNNTQIFTVDTSLAALNAYDDTNFSYVDSNVAQGYYSYALLVTVLGTPGANTASVIGPVSFSGISFM</sequence>
<dbReference type="Proteomes" id="UP001519288">
    <property type="component" value="Unassembled WGS sequence"/>
</dbReference>
<comment type="caution">
    <text evidence="1">The sequence shown here is derived from an EMBL/GenBank/DDBJ whole genome shotgun (WGS) entry which is preliminary data.</text>
</comment>